<organism evidence="7 8">
    <name type="scientific">Porphyromonas loveana</name>
    <dbReference type="NCBI Taxonomy" id="1884669"/>
    <lineage>
        <taxon>Bacteria</taxon>
        <taxon>Pseudomonadati</taxon>
        <taxon>Bacteroidota</taxon>
        <taxon>Bacteroidia</taxon>
        <taxon>Bacteroidales</taxon>
        <taxon>Porphyromonadaceae</taxon>
        <taxon>Porphyromonas</taxon>
    </lineage>
</organism>
<evidence type="ECO:0000256" key="4">
    <source>
        <dbReference type="ARBA" id="ARBA00022989"/>
    </source>
</evidence>
<keyword evidence="5 6" id="KW-0472">Membrane</keyword>
<evidence type="ECO:0000256" key="6">
    <source>
        <dbReference type="SAM" id="Phobius"/>
    </source>
</evidence>
<protein>
    <submittedName>
        <fullName evidence="7">Amino acid/amide ABC transporter membrane protein 2 (HAAT family)</fullName>
    </submittedName>
</protein>
<evidence type="ECO:0000256" key="2">
    <source>
        <dbReference type="ARBA" id="ARBA00022475"/>
    </source>
</evidence>
<feature type="transmembrane region" description="Helical" evidence="6">
    <location>
        <begin position="58"/>
        <end position="80"/>
    </location>
</feature>
<accession>A0A2U1FKV7</accession>
<dbReference type="Proteomes" id="UP000245462">
    <property type="component" value="Unassembled WGS sequence"/>
</dbReference>
<keyword evidence="4 6" id="KW-1133">Transmembrane helix</keyword>
<evidence type="ECO:0000256" key="3">
    <source>
        <dbReference type="ARBA" id="ARBA00022692"/>
    </source>
</evidence>
<keyword evidence="3 6" id="KW-0812">Transmembrane</keyword>
<dbReference type="InterPro" id="IPR001851">
    <property type="entry name" value="ABC_transp_permease"/>
</dbReference>
<dbReference type="AlphaFoldDB" id="A0A2U1FKV7"/>
<evidence type="ECO:0000256" key="1">
    <source>
        <dbReference type="ARBA" id="ARBA00004651"/>
    </source>
</evidence>
<keyword evidence="2" id="KW-1003">Cell membrane</keyword>
<dbReference type="InterPro" id="IPR043428">
    <property type="entry name" value="LivM-like"/>
</dbReference>
<feature type="transmembrane region" description="Helical" evidence="6">
    <location>
        <begin position="86"/>
        <end position="105"/>
    </location>
</feature>
<dbReference type="EMBL" id="QEKY01000004">
    <property type="protein sequence ID" value="PVZ12808.1"/>
    <property type="molecule type" value="Genomic_DNA"/>
</dbReference>
<feature type="transmembrane region" description="Helical" evidence="6">
    <location>
        <begin position="218"/>
        <end position="245"/>
    </location>
</feature>
<feature type="transmembrane region" description="Helical" evidence="6">
    <location>
        <begin position="265"/>
        <end position="287"/>
    </location>
</feature>
<dbReference type="Pfam" id="PF02653">
    <property type="entry name" value="BPD_transp_2"/>
    <property type="match status" value="1"/>
</dbReference>
<feature type="transmembrane region" description="Helical" evidence="6">
    <location>
        <begin position="7"/>
        <end position="27"/>
    </location>
</feature>
<feature type="transmembrane region" description="Helical" evidence="6">
    <location>
        <begin position="183"/>
        <end position="206"/>
    </location>
</feature>
<dbReference type="PANTHER" id="PTHR30482">
    <property type="entry name" value="HIGH-AFFINITY BRANCHED-CHAIN AMINO ACID TRANSPORT SYSTEM PERMEASE"/>
    <property type="match status" value="1"/>
</dbReference>
<dbReference type="GeneID" id="94550336"/>
<evidence type="ECO:0000313" key="7">
    <source>
        <dbReference type="EMBL" id="PVZ12808.1"/>
    </source>
</evidence>
<dbReference type="GO" id="GO:0015658">
    <property type="term" value="F:branched-chain amino acid transmembrane transporter activity"/>
    <property type="evidence" value="ECO:0007669"/>
    <property type="project" value="InterPro"/>
</dbReference>
<dbReference type="CDD" id="cd06581">
    <property type="entry name" value="TM_PBP1_LivM_like"/>
    <property type="match status" value="1"/>
</dbReference>
<feature type="transmembrane region" description="Helical" evidence="6">
    <location>
        <begin position="33"/>
        <end position="51"/>
    </location>
</feature>
<evidence type="ECO:0000313" key="8">
    <source>
        <dbReference type="Proteomes" id="UP000245462"/>
    </source>
</evidence>
<gene>
    <name evidence="7" type="ORF">C7382_104115</name>
</gene>
<dbReference type="OrthoDB" id="9789927at2"/>
<keyword evidence="8" id="KW-1185">Reference proteome</keyword>
<comment type="caution">
    <text evidence="7">The sequence shown here is derived from an EMBL/GenBank/DDBJ whole genome shotgun (WGS) entry which is preliminary data.</text>
</comment>
<evidence type="ECO:0000256" key="5">
    <source>
        <dbReference type="ARBA" id="ARBA00023136"/>
    </source>
</evidence>
<proteinExistence type="predicted"/>
<dbReference type="PANTHER" id="PTHR30482:SF20">
    <property type="entry name" value="HIGH-AFFINITY BRANCHED-CHAIN AMINO ACID TRANSPORT SYSTEM PERMEASE PROTEIN LIVM"/>
    <property type="match status" value="1"/>
</dbReference>
<dbReference type="GO" id="GO:0005886">
    <property type="term" value="C:plasma membrane"/>
    <property type="evidence" value="ECO:0007669"/>
    <property type="project" value="UniProtKB-SubCell"/>
</dbReference>
<comment type="subcellular location">
    <subcellularLocation>
        <location evidence="1">Cell membrane</location>
        <topology evidence="1">Multi-pass membrane protein</topology>
    </subcellularLocation>
</comment>
<name>A0A2U1FKV7_9PORP</name>
<sequence>MEYILHLLILICIYTILAQSLSLVAGYSGQVSLAHAGFYGIGAYTTALLSVHFGTPPLLNMLAALLLSGIIAYIVSKVAVKTVDDYYIIITLGIQVVMFSIMNNWQSVTNGPLGIPGIPAFSIFGLPIESKLSFLLLSAFFAGAVWWLLSNITRSPFGRVLRALSEDEIYTQSLGKNVAEAKVVSFVISGMLASIAGVLYAHYISYIDPTSFTVDESIFIMSIVIIGGMRHLKGIFYAAAFLVLLPEALRFVGMPSAIAANMRQIFYGIALILVVYRGGNLVSLGTARKATQQEQN</sequence>
<feature type="transmembrane region" description="Helical" evidence="6">
    <location>
        <begin position="132"/>
        <end position="149"/>
    </location>
</feature>
<dbReference type="RefSeq" id="WP_116678885.1">
    <property type="nucleotide sequence ID" value="NZ_QEKY01000004.1"/>
</dbReference>
<reference evidence="7 8" key="1">
    <citation type="submission" date="2018-04" db="EMBL/GenBank/DDBJ databases">
        <title>Genomic Encyclopedia of Type Strains, Phase IV (KMG-IV): sequencing the most valuable type-strain genomes for metagenomic binning, comparative biology and taxonomic classification.</title>
        <authorList>
            <person name="Goeker M."/>
        </authorList>
    </citation>
    <scope>NUCLEOTIDE SEQUENCE [LARGE SCALE GENOMIC DNA]</scope>
    <source>
        <strain evidence="7 8">DSM 28520</strain>
    </source>
</reference>